<dbReference type="InterPro" id="IPR016054">
    <property type="entry name" value="LY6_UPA_recep-like"/>
</dbReference>
<name>A0AAV7Q459_PLEWA</name>
<keyword evidence="2" id="KW-1003">Cell membrane</keyword>
<evidence type="ECO:0000256" key="4">
    <source>
        <dbReference type="ARBA" id="ARBA00022729"/>
    </source>
</evidence>
<keyword evidence="13" id="KW-1185">Reference proteome</keyword>
<sequence length="131" mass="13901">MRGEATLLLTALVLSLPAGDGLRCYTCLFPTVSPLKCLKFEVTCPTAERCSVTTATGHRGDFQFVLTDRSCSAANLCSKTGMKTALGINFTYHTACCDVDLCNAGIRPGCSYGSLLTAATLPLLVLLGSRW</sequence>
<dbReference type="SUPFAM" id="SSF57302">
    <property type="entry name" value="Snake toxin-like"/>
    <property type="match status" value="1"/>
</dbReference>
<dbReference type="GO" id="GO:0005886">
    <property type="term" value="C:plasma membrane"/>
    <property type="evidence" value="ECO:0007669"/>
    <property type="project" value="UniProtKB-SubCell"/>
</dbReference>
<evidence type="ECO:0000256" key="5">
    <source>
        <dbReference type="ARBA" id="ARBA00023136"/>
    </source>
</evidence>
<protein>
    <recommendedName>
        <fullName evidence="11">UPAR/Ly6 domain-containing protein</fullName>
    </recommendedName>
</protein>
<keyword evidence="7" id="KW-0325">Glycoprotein</keyword>
<gene>
    <name evidence="12" type="ORF">NDU88_000799</name>
</gene>
<feature type="domain" description="UPAR/Ly6" evidence="11">
    <location>
        <begin position="21"/>
        <end position="104"/>
    </location>
</feature>
<evidence type="ECO:0000313" key="12">
    <source>
        <dbReference type="EMBL" id="KAJ1134347.1"/>
    </source>
</evidence>
<dbReference type="AlphaFoldDB" id="A0AAV7Q459"/>
<accession>A0AAV7Q459</accession>
<reference evidence="12" key="1">
    <citation type="journal article" date="2022" name="bioRxiv">
        <title>Sequencing and chromosome-scale assembly of the giantPleurodeles waltlgenome.</title>
        <authorList>
            <person name="Brown T."/>
            <person name="Elewa A."/>
            <person name="Iarovenko S."/>
            <person name="Subramanian E."/>
            <person name="Araus A.J."/>
            <person name="Petzold A."/>
            <person name="Susuki M."/>
            <person name="Suzuki K.-i.T."/>
            <person name="Hayashi T."/>
            <person name="Toyoda A."/>
            <person name="Oliveira C."/>
            <person name="Osipova E."/>
            <person name="Leigh N.D."/>
            <person name="Simon A."/>
            <person name="Yun M.H."/>
        </authorList>
    </citation>
    <scope>NUCLEOTIDE SEQUENCE</scope>
    <source>
        <strain evidence="12">20211129_DDA</strain>
        <tissue evidence="12">Liver</tissue>
    </source>
</reference>
<evidence type="ECO:0000256" key="10">
    <source>
        <dbReference type="SAM" id="SignalP"/>
    </source>
</evidence>
<proteinExistence type="inferred from homology"/>
<comment type="similarity">
    <text evidence="9">Belongs to the SPACA4/bouncer family.</text>
</comment>
<dbReference type="InterPro" id="IPR046354">
    <property type="entry name" value="SPACA4/Bouncer"/>
</dbReference>
<keyword evidence="3" id="KW-0336">GPI-anchor</keyword>
<comment type="caution">
    <text evidence="12">The sequence shown here is derived from an EMBL/GenBank/DDBJ whole genome shotgun (WGS) entry which is preliminary data.</text>
</comment>
<evidence type="ECO:0000256" key="6">
    <source>
        <dbReference type="ARBA" id="ARBA00023157"/>
    </source>
</evidence>
<keyword evidence="4 10" id="KW-0732">Signal</keyword>
<evidence type="ECO:0000256" key="9">
    <source>
        <dbReference type="ARBA" id="ARBA00029446"/>
    </source>
</evidence>
<organism evidence="12 13">
    <name type="scientific">Pleurodeles waltl</name>
    <name type="common">Iberian ribbed newt</name>
    <dbReference type="NCBI Taxonomy" id="8319"/>
    <lineage>
        <taxon>Eukaryota</taxon>
        <taxon>Metazoa</taxon>
        <taxon>Chordata</taxon>
        <taxon>Craniata</taxon>
        <taxon>Vertebrata</taxon>
        <taxon>Euteleostomi</taxon>
        <taxon>Amphibia</taxon>
        <taxon>Batrachia</taxon>
        <taxon>Caudata</taxon>
        <taxon>Salamandroidea</taxon>
        <taxon>Salamandridae</taxon>
        <taxon>Pleurodelinae</taxon>
        <taxon>Pleurodeles</taxon>
    </lineage>
</organism>
<keyword evidence="5" id="KW-0472">Membrane</keyword>
<comment type="subcellular location">
    <subcellularLocation>
        <location evidence="1">Cell membrane</location>
        <topology evidence="1">Lipid-anchor</topology>
        <topology evidence="1">GPI-anchor</topology>
    </subcellularLocation>
</comment>
<keyword evidence="8" id="KW-0449">Lipoprotein</keyword>
<dbReference type="PANTHER" id="PTHR47613:SF1">
    <property type="entry name" value="SPERM ACROSOME MEMBRANE-ASSOCIATED PROTEIN 4"/>
    <property type="match status" value="1"/>
</dbReference>
<dbReference type="GO" id="GO:0035036">
    <property type="term" value="P:sperm-egg recognition"/>
    <property type="evidence" value="ECO:0007669"/>
    <property type="project" value="TreeGrafter"/>
</dbReference>
<evidence type="ECO:0000256" key="7">
    <source>
        <dbReference type="ARBA" id="ARBA00023180"/>
    </source>
</evidence>
<evidence type="ECO:0000256" key="8">
    <source>
        <dbReference type="ARBA" id="ARBA00023288"/>
    </source>
</evidence>
<dbReference type="EMBL" id="JANPWB010000010">
    <property type="protein sequence ID" value="KAJ1134347.1"/>
    <property type="molecule type" value="Genomic_DNA"/>
</dbReference>
<keyword evidence="6" id="KW-1015">Disulfide bond</keyword>
<evidence type="ECO:0000256" key="2">
    <source>
        <dbReference type="ARBA" id="ARBA00022475"/>
    </source>
</evidence>
<feature type="signal peptide" evidence="10">
    <location>
        <begin position="1"/>
        <end position="21"/>
    </location>
</feature>
<dbReference type="PANTHER" id="PTHR47613">
    <property type="entry name" value="SPERM ACROSOME MEMBRANE-ASSOCIATED PROTEIN 4"/>
    <property type="match status" value="1"/>
</dbReference>
<dbReference type="GO" id="GO:0098552">
    <property type="term" value="C:side of membrane"/>
    <property type="evidence" value="ECO:0007669"/>
    <property type="project" value="UniProtKB-KW"/>
</dbReference>
<evidence type="ECO:0000256" key="3">
    <source>
        <dbReference type="ARBA" id="ARBA00022622"/>
    </source>
</evidence>
<dbReference type="Gene3D" id="2.10.60.10">
    <property type="entry name" value="CD59"/>
    <property type="match status" value="1"/>
</dbReference>
<dbReference type="InterPro" id="IPR045860">
    <property type="entry name" value="Snake_toxin-like_sf"/>
</dbReference>
<evidence type="ECO:0000259" key="11">
    <source>
        <dbReference type="Pfam" id="PF00021"/>
    </source>
</evidence>
<dbReference type="Pfam" id="PF00021">
    <property type="entry name" value="UPAR_LY6"/>
    <property type="match status" value="1"/>
</dbReference>
<evidence type="ECO:0000313" key="13">
    <source>
        <dbReference type="Proteomes" id="UP001066276"/>
    </source>
</evidence>
<evidence type="ECO:0000256" key="1">
    <source>
        <dbReference type="ARBA" id="ARBA00004609"/>
    </source>
</evidence>
<feature type="chain" id="PRO_5043675603" description="UPAR/Ly6 domain-containing protein" evidence="10">
    <location>
        <begin position="22"/>
        <end position="131"/>
    </location>
</feature>
<dbReference type="Proteomes" id="UP001066276">
    <property type="component" value="Chromosome 6"/>
</dbReference>